<dbReference type="EMBL" id="MASR01000001">
    <property type="protein sequence ID" value="OFE12669.1"/>
    <property type="molecule type" value="Genomic_DNA"/>
</dbReference>
<dbReference type="OrthoDB" id="7408523at2"/>
<keyword evidence="2" id="KW-0472">Membrane</keyword>
<comment type="caution">
    <text evidence="3">The sequence shown here is derived from an EMBL/GenBank/DDBJ whole genome shotgun (WGS) entry which is preliminary data.</text>
</comment>
<name>A0A1E8CJR8_9GAMM</name>
<keyword evidence="2" id="KW-1133">Transmembrane helix</keyword>
<sequence length="284" mass="32150">MSKSESHNKALAETSSQSAHDSEDDIGMGTGFDRRDWRILFGLVVTLVWLLLGMLYISTNVGWGNFADLPIDEMGNFLEGAFAPLAFLWLVIGLFIQQTILAQNNRELYHSNVVSARQAEALAANERNARQETFFKIADNTRRQLGGISGLLLQSGKGPAGDGSVSDAEFMEMWHQFATGDFEIFSRRFLILSGRSENLLPLFYGTQIRTTHTENFIVNFDRLLKLARECDINGIITDAQLHSAHGLLSSRMRELHPRIKFRRYELTRTSTYLDQIMKSSQEDH</sequence>
<dbReference type="AlphaFoldDB" id="A0A1E8CJR8"/>
<proteinExistence type="predicted"/>
<organism evidence="3 4">
    <name type="scientific">Pseudohongiella acticola</name>
    <dbReference type="NCBI Taxonomy" id="1524254"/>
    <lineage>
        <taxon>Bacteria</taxon>
        <taxon>Pseudomonadati</taxon>
        <taxon>Pseudomonadota</taxon>
        <taxon>Gammaproteobacteria</taxon>
        <taxon>Pseudomonadales</taxon>
        <taxon>Pseudohongiellaceae</taxon>
        <taxon>Pseudohongiella</taxon>
    </lineage>
</organism>
<feature type="region of interest" description="Disordered" evidence="1">
    <location>
        <begin position="1"/>
        <end position="25"/>
    </location>
</feature>
<feature type="compositionally biased region" description="Basic and acidic residues" evidence="1">
    <location>
        <begin position="1"/>
        <end position="10"/>
    </location>
</feature>
<feature type="transmembrane region" description="Helical" evidence="2">
    <location>
        <begin position="37"/>
        <end position="57"/>
    </location>
</feature>
<dbReference type="STRING" id="1524254.PHACT_05555"/>
<accession>A0A1E8CJR8</accession>
<keyword evidence="4" id="KW-1185">Reference proteome</keyword>
<gene>
    <name evidence="3" type="ORF">PHACT_05555</name>
</gene>
<evidence type="ECO:0000256" key="1">
    <source>
        <dbReference type="SAM" id="MobiDB-lite"/>
    </source>
</evidence>
<evidence type="ECO:0000256" key="2">
    <source>
        <dbReference type="SAM" id="Phobius"/>
    </source>
</evidence>
<keyword evidence="2" id="KW-0812">Transmembrane</keyword>
<feature type="transmembrane region" description="Helical" evidence="2">
    <location>
        <begin position="77"/>
        <end position="96"/>
    </location>
</feature>
<dbReference type="Proteomes" id="UP000175669">
    <property type="component" value="Unassembled WGS sequence"/>
</dbReference>
<dbReference type="RefSeq" id="WP_070116278.1">
    <property type="nucleotide sequence ID" value="NZ_CAXATG010000001.1"/>
</dbReference>
<reference evidence="4" key="1">
    <citation type="submission" date="2016-07" db="EMBL/GenBank/DDBJ databases">
        <authorList>
            <person name="Florea S."/>
            <person name="Webb J.S."/>
            <person name="Jaromczyk J."/>
            <person name="Schardl C.L."/>
        </authorList>
    </citation>
    <scope>NUCLEOTIDE SEQUENCE [LARGE SCALE GENOMIC DNA]</scope>
    <source>
        <strain evidence="4">KCTC 42131</strain>
    </source>
</reference>
<protein>
    <submittedName>
        <fullName evidence="3">Uncharacterized protein</fullName>
    </submittedName>
</protein>
<evidence type="ECO:0000313" key="3">
    <source>
        <dbReference type="EMBL" id="OFE12669.1"/>
    </source>
</evidence>
<evidence type="ECO:0000313" key="4">
    <source>
        <dbReference type="Proteomes" id="UP000175669"/>
    </source>
</evidence>